<dbReference type="SUPFAM" id="SSF52540">
    <property type="entry name" value="P-loop containing nucleoside triphosphate hydrolases"/>
    <property type="match status" value="1"/>
</dbReference>
<dbReference type="Pfam" id="PF00664">
    <property type="entry name" value="ABC_membrane"/>
    <property type="match status" value="1"/>
</dbReference>
<dbReference type="SUPFAM" id="SSF90123">
    <property type="entry name" value="ABC transporter transmembrane region"/>
    <property type="match status" value="1"/>
</dbReference>
<reference evidence="10 11" key="1">
    <citation type="submission" date="2016-10" db="EMBL/GenBank/DDBJ databases">
        <authorList>
            <person name="de Groot N.N."/>
        </authorList>
    </citation>
    <scope>NUCLEOTIDE SEQUENCE [LARGE SCALE GENOMIC DNA]</scope>
    <source>
        <strain evidence="10 11">DSM 1283</strain>
    </source>
</reference>
<proteinExistence type="predicted"/>
<dbReference type="InterPro" id="IPR011527">
    <property type="entry name" value="ABC1_TM_dom"/>
</dbReference>
<dbReference type="Proteomes" id="UP000198806">
    <property type="component" value="Unassembled WGS sequence"/>
</dbReference>
<evidence type="ECO:0000313" key="11">
    <source>
        <dbReference type="Proteomes" id="UP000198806"/>
    </source>
</evidence>
<comment type="subcellular location">
    <subcellularLocation>
        <location evidence="1">Cell membrane</location>
        <topology evidence="1">Multi-pass membrane protein</topology>
    </subcellularLocation>
</comment>
<feature type="transmembrane region" description="Helical" evidence="7">
    <location>
        <begin position="61"/>
        <end position="78"/>
    </location>
</feature>
<evidence type="ECO:0000256" key="5">
    <source>
        <dbReference type="ARBA" id="ARBA00022989"/>
    </source>
</evidence>
<dbReference type="InterPro" id="IPR036640">
    <property type="entry name" value="ABC1_TM_sf"/>
</dbReference>
<dbReference type="GO" id="GO:0140359">
    <property type="term" value="F:ABC-type transporter activity"/>
    <property type="evidence" value="ECO:0007669"/>
    <property type="project" value="InterPro"/>
</dbReference>
<feature type="domain" description="ABC transmembrane type-1" evidence="9">
    <location>
        <begin position="22"/>
        <end position="307"/>
    </location>
</feature>
<dbReference type="PROSITE" id="PS50929">
    <property type="entry name" value="ABC_TM1F"/>
    <property type="match status" value="1"/>
</dbReference>
<feature type="transmembrane region" description="Helical" evidence="7">
    <location>
        <begin position="165"/>
        <end position="182"/>
    </location>
</feature>
<feature type="transmembrane region" description="Helical" evidence="7">
    <location>
        <begin position="246"/>
        <end position="266"/>
    </location>
</feature>
<dbReference type="InterPro" id="IPR017871">
    <property type="entry name" value="ABC_transporter-like_CS"/>
</dbReference>
<feature type="domain" description="ABC transporter" evidence="8">
    <location>
        <begin position="337"/>
        <end position="576"/>
    </location>
</feature>
<dbReference type="AlphaFoldDB" id="A0A1I5F6N2"/>
<keyword evidence="4 10" id="KW-0067">ATP-binding</keyword>
<dbReference type="GO" id="GO:0016887">
    <property type="term" value="F:ATP hydrolysis activity"/>
    <property type="evidence" value="ECO:0007669"/>
    <property type="project" value="InterPro"/>
</dbReference>
<evidence type="ECO:0000256" key="3">
    <source>
        <dbReference type="ARBA" id="ARBA00022741"/>
    </source>
</evidence>
<dbReference type="Pfam" id="PF00005">
    <property type="entry name" value="ABC_tran"/>
    <property type="match status" value="1"/>
</dbReference>
<organism evidence="10 11">
    <name type="scientific">Anaerocolumna aminovalerica</name>
    <dbReference type="NCBI Taxonomy" id="1527"/>
    <lineage>
        <taxon>Bacteria</taxon>
        <taxon>Bacillati</taxon>
        <taxon>Bacillota</taxon>
        <taxon>Clostridia</taxon>
        <taxon>Lachnospirales</taxon>
        <taxon>Lachnospiraceae</taxon>
        <taxon>Anaerocolumna</taxon>
    </lineage>
</organism>
<dbReference type="PROSITE" id="PS50893">
    <property type="entry name" value="ABC_TRANSPORTER_2"/>
    <property type="match status" value="1"/>
</dbReference>
<evidence type="ECO:0000256" key="2">
    <source>
        <dbReference type="ARBA" id="ARBA00022692"/>
    </source>
</evidence>
<dbReference type="STRING" id="1527.SAMN04489757_11274"/>
<dbReference type="GO" id="GO:0005524">
    <property type="term" value="F:ATP binding"/>
    <property type="evidence" value="ECO:0007669"/>
    <property type="project" value="UniProtKB-KW"/>
</dbReference>
<evidence type="ECO:0000259" key="9">
    <source>
        <dbReference type="PROSITE" id="PS50929"/>
    </source>
</evidence>
<keyword evidence="2 7" id="KW-0812">Transmembrane</keyword>
<dbReference type="SMART" id="SM00382">
    <property type="entry name" value="AAA"/>
    <property type="match status" value="1"/>
</dbReference>
<dbReference type="GO" id="GO:0005886">
    <property type="term" value="C:plasma membrane"/>
    <property type="evidence" value="ECO:0007669"/>
    <property type="project" value="UniProtKB-SubCell"/>
</dbReference>
<dbReference type="Gene3D" id="1.20.1560.10">
    <property type="entry name" value="ABC transporter type 1, transmembrane domain"/>
    <property type="match status" value="1"/>
</dbReference>
<dbReference type="FunFam" id="3.40.50.300:FF:001443">
    <property type="entry name" value="ABC transporter, ATP-binding protein"/>
    <property type="match status" value="1"/>
</dbReference>
<dbReference type="GO" id="GO:0034040">
    <property type="term" value="F:ATPase-coupled lipid transmembrane transporter activity"/>
    <property type="evidence" value="ECO:0007669"/>
    <property type="project" value="TreeGrafter"/>
</dbReference>
<sequence length="585" mass="64838">MTQYFINKFALSEKGAKDLVKAIIACTLTYISFMFPVGLLYTVLRALLAPYIGGVEKVLPLYVYIIISVIILVVIWIFEKIQYDATFLSSYEESANQRISIAEKMRKIPLSFFGKKDLSDLTTTIMTDCAGIETAFSHYIPELFGAVLAVVIVGIGLLITDWRLAAALLWVVPIAFAITIGGRKQQDKANKLHDNSKLERADSIQECLETIREIKANNQSERYLEKVDKTLRTSEKMNIMAEVNTAIFVISAQMLLRVGVATLVLAGAKLITVGKIDFLTLLMFLIAASRVFDPLAMALQNLAAVFATELKINRMKEIQSQKIQTGKGNVEFEHYDICFEHVGFAYNKKENDDLEYVLNDVSFIAKQGEVTALVGPSGGGKSTVSKLAARFWDVQSGKITIGGTNISEIEPEELLRNYAIVFQDVVLFNNTIMENIRLGRRGATDKEVIHAAKMAMCEEFIEKMPLGYQTVIGENGSTLSGGERQRISIARALLKDAPVILLDEATASLDVENESKVQKALSRLIRNKTVLVIAHRMRTIAGADHIVVLAEGGVAEEGTHEELLNAGGLYHKLWDLQTKSAEWTL</sequence>
<keyword evidence="3" id="KW-0547">Nucleotide-binding</keyword>
<dbReference type="EMBL" id="FOWD01000012">
    <property type="protein sequence ID" value="SFO19425.1"/>
    <property type="molecule type" value="Genomic_DNA"/>
</dbReference>
<accession>A0A1I5F6N2</accession>
<dbReference type="InterPro" id="IPR039421">
    <property type="entry name" value="Type_1_exporter"/>
</dbReference>
<dbReference type="InterPro" id="IPR003439">
    <property type="entry name" value="ABC_transporter-like_ATP-bd"/>
</dbReference>
<name>A0A1I5F6N2_9FIRM</name>
<feature type="transmembrane region" description="Helical" evidence="7">
    <location>
        <begin position="20"/>
        <end position="41"/>
    </location>
</feature>
<evidence type="ECO:0000256" key="1">
    <source>
        <dbReference type="ARBA" id="ARBA00004651"/>
    </source>
</evidence>
<dbReference type="CDD" id="cd07346">
    <property type="entry name" value="ABC_6TM_exporters"/>
    <property type="match status" value="1"/>
</dbReference>
<gene>
    <name evidence="10" type="ORF">SAMN04489757_11274</name>
</gene>
<dbReference type="OrthoDB" id="9762778at2"/>
<dbReference type="InterPro" id="IPR003593">
    <property type="entry name" value="AAA+_ATPase"/>
</dbReference>
<dbReference type="RefSeq" id="WP_091686163.1">
    <property type="nucleotide sequence ID" value="NZ_BAABFM010000014.1"/>
</dbReference>
<dbReference type="InterPro" id="IPR027417">
    <property type="entry name" value="P-loop_NTPase"/>
</dbReference>
<evidence type="ECO:0000256" key="6">
    <source>
        <dbReference type="ARBA" id="ARBA00023136"/>
    </source>
</evidence>
<evidence type="ECO:0000256" key="7">
    <source>
        <dbReference type="SAM" id="Phobius"/>
    </source>
</evidence>
<evidence type="ECO:0000313" key="10">
    <source>
        <dbReference type="EMBL" id="SFO19425.1"/>
    </source>
</evidence>
<evidence type="ECO:0000256" key="4">
    <source>
        <dbReference type="ARBA" id="ARBA00022840"/>
    </source>
</evidence>
<feature type="transmembrane region" description="Helical" evidence="7">
    <location>
        <begin position="143"/>
        <end position="159"/>
    </location>
</feature>
<dbReference type="PROSITE" id="PS00211">
    <property type="entry name" value="ABC_TRANSPORTER_1"/>
    <property type="match status" value="1"/>
</dbReference>
<keyword evidence="5 7" id="KW-1133">Transmembrane helix</keyword>
<dbReference type="PANTHER" id="PTHR24221">
    <property type="entry name" value="ATP-BINDING CASSETTE SUB-FAMILY B"/>
    <property type="match status" value="1"/>
</dbReference>
<dbReference type="PANTHER" id="PTHR24221:SF397">
    <property type="entry name" value="ABC TRANSPORTER, ATP-BINDING TRANSMEMBRANE PROTEIN"/>
    <property type="match status" value="1"/>
</dbReference>
<protein>
    <submittedName>
        <fullName evidence="10">ATP-binding cassette, subfamily B</fullName>
    </submittedName>
</protein>
<keyword evidence="11" id="KW-1185">Reference proteome</keyword>
<dbReference type="Gene3D" id="3.40.50.300">
    <property type="entry name" value="P-loop containing nucleotide triphosphate hydrolases"/>
    <property type="match status" value="1"/>
</dbReference>
<evidence type="ECO:0000259" key="8">
    <source>
        <dbReference type="PROSITE" id="PS50893"/>
    </source>
</evidence>
<keyword evidence="6 7" id="KW-0472">Membrane</keyword>